<dbReference type="PANTHER" id="PTHR38781">
    <property type="entry name" value="ANTITOXIN DINJ-RELATED"/>
    <property type="match status" value="1"/>
</dbReference>
<dbReference type="InterPro" id="IPR013321">
    <property type="entry name" value="Arc_rbn_hlx_hlx"/>
</dbReference>
<gene>
    <name evidence="3" type="ORF">IQ235_18220</name>
</gene>
<dbReference type="NCBIfam" id="TIGR02384">
    <property type="entry name" value="RelB_DinJ"/>
    <property type="match status" value="1"/>
</dbReference>
<dbReference type="InterPro" id="IPR007337">
    <property type="entry name" value="RelB/DinJ"/>
</dbReference>
<protein>
    <submittedName>
        <fullName evidence="3">Type II toxin-antitoxin system RelB/DinJ family antitoxin</fullName>
    </submittedName>
</protein>
<sequence>MAFQTSKVQARIEPNLKASAEAIFQALGITPTEAIRMFYKQVELQQGLPFLVKIPNDTTRAAIREAENVEALSSYGSVDEFLDEMSEN</sequence>
<organism evidence="3 4">
    <name type="scientific">Zarconia navalis LEGE 11467</name>
    <dbReference type="NCBI Taxonomy" id="1828826"/>
    <lineage>
        <taxon>Bacteria</taxon>
        <taxon>Bacillati</taxon>
        <taxon>Cyanobacteriota</taxon>
        <taxon>Cyanophyceae</taxon>
        <taxon>Oscillatoriophycideae</taxon>
        <taxon>Oscillatoriales</taxon>
        <taxon>Oscillatoriales incertae sedis</taxon>
        <taxon>Zarconia</taxon>
        <taxon>Zarconia navalis</taxon>
    </lineage>
</organism>
<evidence type="ECO:0000313" key="3">
    <source>
        <dbReference type="EMBL" id="MBE9042699.1"/>
    </source>
</evidence>
<dbReference type="Pfam" id="PF04221">
    <property type="entry name" value="RelB"/>
    <property type="match status" value="1"/>
</dbReference>
<reference evidence="3" key="1">
    <citation type="submission" date="2020-10" db="EMBL/GenBank/DDBJ databases">
        <authorList>
            <person name="Castelo-Branco R."/>
            <person name="Eusebio N."/>
            <person name="Adriana R."/>
            <person name="Vieira A."/>
            <person name="Brugerolle De Fraissinette N."/>
            <person name="Rezende De Castro R."/>
            <person name="Schneider M.P."/>
            <person name="Vasconcelos V."/>
            <person name="Leao P.N."/>
        </authorList>
    </citation>
    <scope>NUCLEOTIDE SEQUENCE</scope>
    <source>
        <strain evidence="3">LEGE 11467</strain>
    </source>
</reference>
<dbReference type="GO" id="GO:0044010">
    <property type="term" value="P:single-species biofilm formation"/>
    <property type="evidence" value="ECO:0007669"/>
    <property type="project" value="InterPro"/>
</dbReference>
<name>A0A928ZAC3_9CYAN</name>
<accession>A0A928ZAC3</accession>
<dbReference type="RefSeq" id="WP_264322850.1">
    <property type="nucleotide sequence ID" value="NZ_JADEXN010000414.1"/>
</dbReference>
<dbReference type="AlphaFoldDB" id="A0A928ZAC3"/>
<dbReference type="Gene3D" id="1.10.1220.10">
    <property type="entry name" value="Met repressor-like"/>
    <property type="match status" value="1"/>
</dbReference>
<keyword evidence="4" id="KW-1185">Reference proteome</keyword>
<dbReference type="InterPro" id="IPR026262">
    <property type="entry name" value="DinJ"/>
</dbReference>
<evidence type="ECO:0000313" key="4">
    <source>
        <dbReference type="Proteomes" id="UP000621799"/>
    </source>
</evidence>
<dbReference type="PANTHER" id="PTHR38781:SF1">
    <property type="entry name" value="ANTITOXIN DINJ-RELATED"/>
    <property type="match status" value="1"/>
</dbReference>
<dbReference type="GO" id="GO:0015643">
    <property type="term" value="F:toxic substance binding"/>
    <property type="evidence" value="ECO:0007669"/>
    <property type="project" value="InterPro"/>
</dbReference>
<dbReference type="GO" id="GO:0006351">
    <property type="term" value="P:DNA-templated transcription"/>
    <property type="evidence" value="ECO:0007669"/>
    <property type="project" value="TreeGrafter"/>
</dbReference>
<evidence type="ECO:0000256" key="2">
    <source>
        <dbReference type="ARBA" id="ARBA00022649"/>
    </source>
</evidence>
<keyword evidence="2" id="KW-1277">Toxin-antitoxin system</keyword>
<dbReference type="GO" id="GO:0006355">
    <property type="term" value="P:regulation of DNA-templated transcription"/>
    <property type="evidence" value="ECO:0007669"/>
    <property type="project" value="InterPro"/>
</dbReference>
<comment type="caution">
    <text evidence="3">The sequence shown here is derived from an EMBL/GenBank/DDBJ whole genome shotgun (WGS) entry which is preliminary data.</text>
</comment>
<dbReference type="EMBL" id="JADEXN010000414">
    <property type="protein sequence ID" value="MBE9042699.1"/>
    <property type="molecule type" value="Genomic_DNA"/>
</dbReference>
<dbReference type="Proteomes" id="UP000621799">
    <property type="component" value="Unassembled WGS sequence"/>
</dbReference>
<dbReference type="GO" id="GO:0000987">
    <property type="term" value="F:cis-regulatory region sequence-specific DNA binding"/>
    <property type="evidence" value="ECO:0007669"/>
    <property type="project" value="InterPro"/>
</dbReference>
<comment type="similarity">
    <text evidence="1">Belongs to the RelB/DinJ antitoxin family.</text>
</comment>
<proteinExistence type="inferred from homology"/>
<dbReference type="PIRSF" id="PIRSF003108">
    <property type="entry name" value="DinJ"/>
    <property type="match status" value="1"/>
</dbReference>
<evidence type="ECO:0000256" key="1">
    <source>
        <dbReference type="ARBA" id="ARBA00010562"/>
    </source>
</evidence>